<organism evidence="1">
    <name type="scientific">viral metagenome</name>
    <dbReference type="NCBI Taxonomy" id="1070528"/>
    <lineage>
        <taxon>unclassified sequences</taxon>
        <taxon>metagenomes</taxon>
        <taxon>organismal metagenomes</taxon>
    </lineage>
</organism>
<reference evidence="1" key="1">
    <citation type="submission" date="2020-03" db="EMBL/GenBank/DDBJ databases">
        <title>The deep terrestrial virosphere.</title>
        <authorList>
            <person name="Holmfeldt K."/>
            <person name="Nilsson E."/>
            <person name="Simone D."/>
            <person name="Lopez-Fernandez M."/>
            <person name="Wu X."/>
            <person name="de Brujin I."/>
            <person name="Lundin D."/>
            <person name="Andersson A."/>
            <person name="Bertilsson S."/>
            <person name="Dopson M."/>
        </authorList>
    </citation>
    <scope>NUCLEOTIDE SEQUENCE</scope>
    <source>
        <strain evidence="1">TM448A03024</strain>
    </source>
</reference>
<sequence length="179" mass="20571">MSNLLSIAKDPKGKGGITERHIYTQELIKILKTVNEDETITYEKMGAVIGLNVRPQQDGYSYQHSAREILEREENIVFDVIPKIGLKRLTHEKVATGTGGIYIKRKRSLIRRSKRRIRTVDDSYDNLSNDAKMRVTAHRTILAFDNEVTKAKNILKIENKIKESNNLIGFQDTIELFKK</sequence>
<accession>A0A6H1ZZJ1</accession>
<name>A0A6H1ZZJ1_9ZZZZ</name>
<gene>
    <name evidence="1" type="ORF">TM448A03024_0013</name>
</gene>
<dbReference type="AlphaFoldDB" id="A0A6H1ZZJ1"/>
<dbReference type="EMBL" id="MT144370">
    <property type="protein sequence ID" value="QJA52821.1"/>
    <property type="molecule type" value="Genomic_DNA"/>
</dbReference>
<evidence type="ECO:0000313" key="1">
    <source>
        <dbReference type="EMBL" id="QJA52821.1"/>
    </source>
</evidence>
<protein>
    <submittedName>
        <fullName evidence="1">Uncharacterized protein</fullName>
    </submittedName>
</protein>
<proteinExistence type="predicted"/>